<evidence type="ECO:0000313" key="4">
    <source>
        <dbReference type="EMBL" id="WNP39446.1"/>
    </source>
</evidence>
<dbReference type="EMBL" id="CP135130">
    <property type="protein sequence ID" value="WNP37354.1"/>
    <property type="molecule type" value="Genomic_DNA"/>
</dbReference>
<organism evidence="1">
    <name type="scientific">Arcobacter sp. AZ-2023</name>
    <dbReference type="NCBI Taxonomy" id="3074453"/>
    <lineage>
        <taxon>Bacteria</taxon>
        <taxon>Pseudomonadati</taxon>
        <taxon>Campylobacterota</taxon>
        <taxon>Epsilonproteobacteria</taxon>
        <taxon>Campylobacterales</taxon>
        <taxon>Arcobacteraceae</taxon>
        <taxon>Arcobacter</taxon>
    </lineage>
</organism>
<protein>
    <submittedName>
        <fullName evidence="1">Uncharacterized protein</fullName>
    </submittedName>
</protein>
<dbReference type="EMBL" id="CP134855">
    <property type="protein sequence ID" value="WNL31204.1"/>
    <property type="molecule type" value="Genomic_DNA"/>
</dbReference>
<accession>A0AA96DFQ7</accession>
<proteinExistence type="predicted"/>
<dbReference type="AlphaFoldDB" id="A0AA96DFQ7"/>
<reference evidence="1" key="1">
    <citation type="submission" date="2023-09" db="EMBL/GenBank/DDBJ databases">
        <title>Arcobacter tbilisiensis sp. nov. isolated from chicken meat in Tbilisi, Georgia.</title>
        <authorList>
            <person name="Matthias R."/>
            <person name="Zautner A.E."/>
        </authorList>
    </citation>
    <scope>NUCLEOTIDE SEQUENCE</scope>
    <source>
        <strain evidence="3">LEO 101</strain>
        <strain evidence="1">LEO 49</strain>
        <strain evidence="4">LEO 50</strain>
        <strain evidence="2">LEO 53</strain>
    </source>
</reference>
<dbReference type="EMBL" id="CP134853">
    <property type="protein sequence ID" value="WNL28001.1"/>
    <property type="molecule type" value="Genomic_DNA"/>
</dbReference>
<sequence>MARLTDAQRENIKNALLLGDSQYKVAQDFNISSATVNKIYKSIDEKTLLEVKDIVKEEVAIKSTLSNQSESFVKAFEDKVNEQLRLKNLVFKATEKIIKKATDIIDSGKVTDKLNIGDGVQQFEPRELNTTDVKNLADAIDKASITLGINQRHSNSQINVNTQNNLEQNNNNITVEWD</sequence>
<gene>
    <name evidence="3" type="ORF">RJG58_06850</name>
    <name evidence="4" type="ORF">RMP69_06850</name>
    <name evidence="1" type="ORF">RMQ65_01245</name>
    <name evidence="2" type="ORF">RMQ67_06850</name>
</gene>
<dbReference type="EMBL" id="CP135131">
    <property type="protein sequence ID" value="WNP39446.1"/>
    <property type="molecule type" value="Genomic_DNA"/>
</dbReference>
<name>A0AA96DFQ7_9BACT</name>
<evidence type="ECO:0000313" key="1">
    <source>
        <dbReference type="EMBL" id="WNL28001.1"/>
    </source>
</evidence>
<evidence type="ECO:0000313" key="3">
    <source>
        <dbReference type="EMBL" id="WNP37354.1"/>
    </source>
</evidence>
<evidence type="ECO:0000313" key="2">
    <source>
        <dbReference type="EMBL" id="WNL31204.1"/>
    </source>
</evidence>